<dbReference type="GO" id="GO:0046872">
    <property type="term" value="F:metal ion binding"/>
    <property type="evidence" value="ECO:0007669"/>
    <property type="project" value="UniProtKB-KW"/>
</dbReference>
<dbReference type="PROSITE" id="PS51471">
    <property type="entry name" value="FE2OG_OXY"/>
    <property type="match status" value="1"/>
</dbReference>
<sequence length="321" mass="35530">MGEEVEALLRWELLGKVTAEDETVGTERFLDPTVVLVAAGVLASTSSWLRSVWERSRHGVRIIACTQAQSMLTEIAQGFEVLDASEGLLVVPPRHLAQDWATPPEKIPVTLSFADSAEPAVMKGLLDAEDLRTVWEFVGTLPCETENWDEEAAVSGILFGESTGGVCADSEDAFHGLREHRVVHLHGIEDQRPLRRVRAKLLRALYVADTKWHILPGRPVFVRSFEYHSYEVGGSVMDPEHRDAGSLLTISVLLGRSDDCEGGILRTRCGDVWSSCVLSPGDAVVFVSEKRHNVTPITCGTRQSMVMELWEHGKTFHNRHA</sequence>
<organism evidence="3">
    <name type="scientific">Noctiluca scintillans</name>
    <name type="common">Sea sparkle</name>
    <name type="synonym">Red tide dinoflagellate</name>
    <dbReference type="NCBI Taxonomy" id="2966"/>
    <lineage>
        <taxon>Eukaryota</taxon>
        <taxon>Sar</taxon>
        <taxon>Alveolata</taxon>
        <taxon>Dinophyceae</taxon>
        <taxon>Noctilucales</taxon>
        <taxon>Noctilucaceae</taxon>
        <taxon>Noctiluca</taxon>
    </lineage>
</organism>
<evidence type="ECO:0000256" key="1">
    <source>
        <dbReference type="RuleBase" id="RU003682"/>
    </source>
</evidence>
<keyword evidence="1" id="KW-0560">Oxidoreductase</keyword>
<reference evidence="3" key="1">
    <citation type="submission" date="2021-01" db="EMBL/GenBank/DDBJ databases">
        <authorList>
            <person name="Corre E."/>
            <person name="Pelletier E."/>
            <person name="Niang G."/>
            <person name="Scheremetjew M."/>
            <person name="Finn R."/>
            <person name="Kale V."/>
            <person name="Holt S."/>
            <person name="Cochrane G."/>
            <person name="Meng A."/>
            <person name="Brown T."/>
            <person name="Cohen L."/>
        </authorList>
    </citation>
    <scope>NUCLEOTIDE SEQUENCE</scope>
</reference>
<name>A0A7S1FB63_NOCSC</name>
<proteinExistence type="inferred from homology"/>
<evidence type="ECO:0000259" key="2">
    <source>
        <dbReference type="PROSITE" id="PS51471"/>
    </source>
</evidence>
<comment type="similarity">
    <text evidence="1">Belongs to the iron/ascorbate-dependent oxidoreductase family.</text>
</comment>
<feature type="domain" description="Fe2OG dioxygenase" evidence="2">
    <location>
        <begin position="218"/>
        <end position="313"/>
    </location>
</feature>
<dbReference type="EMBL" id="HBFQ01041078">
    <property type="protein sequence ID" value="CAD8854771.1"/>
    <property type="molecule type" value="Transcribed_RNA"/>
</dbReference>
<evidence type="ECO:0000313" key="3">
    <source>
        <dbReference type="EMBL" id="CAD8854771.1"/>
    </source>
</evidence>
<protein>
    <recommendedName>
        <fullName evidence="2">Fe2OG dioxygenase domain-containing protein</fullName>
    </recommendedName>
</protein>
<keyword evidence="1" id="KW-0408">Iron</keyword>
<gene>
    <name evidence="3" type="ORF">NSCI0253_LOCUS29123</name>
</gene>
<dbReference type="GO" id="GO:0016491">
    <property type="term" value="F:oxidoreductase activity"/>
    <property type="evidence" value="ECO:0007669"/>
    <property type="project" value="UniProtKB-KW"/>
</dbReference>
<keyword evidence="1" id="KW-0479">Metal-binding</keyword>
<dbReference type="Gene3D" id="2.60.120.620">
    <property type="entry name" value="q2cbj1_9rhob like domain"/>
    <property type="match status" value="1"/>
</dbReference>
<dbReference type="AlphaFoldDB" id="A0A7S1FB63"/>
<accession>A0A7S1FB63</accession>
<dbReference type="InterPro" id="IPR005123">
    <property type="entry name" value="Oxoglu/Fe-dep_dioxygenase_dom"/>
</dbReference>